<protein>
    <submittedName>
        <fullName evidence="1">Uncharacterized protein</fullName>
    </submittedName>
</protein>
<evidence type="ECO:0000313" key="1">
    <source>
        <dbReference type="EMBL" id="KAJ2980964.1"/>
    </source>
</evidence>
<organism evidence="1 2">
    <name type="scientific">Zarea fungicola</name>
    <dbReference type="NCBI Taxonomy" id="93591"/>
    <lineage>
        <taxon>Eukaryota</taxon>
        <taxon>Fungi</taxon>
        <taxon>Dikarya</taxon>
        <taxon>Ascomycota</taxon>
        <taxon>Pezizomycotina</taxon>
        <taxon>Sordariomycetes</taxon>
        <taxon>Hypocreomycetidae</taxon>
        <taxon>Hypocreales</taxon>
        <taxon>Cordycipitaceae</taxon>
        <taxon>Zarea</taxon>
    </lineage>
</organism>
<keyword evidence="2" id="KW-1185">Reference proteome</keyword>
<accession>A0ACC1NRD5</accession>
<name>A0ACC1NRD5_9HYPO</name>
<dbReference type="Proteomes" id="UP001143910">
    <property type="component" value="Unassembled WGS sequence"/>
</dbReference>
<reference evidence="1" key="1">
    <citation type="submission" date="2022-08" db="EMBL/GenBank/DDBJ databases">
        <title>Genome Sequence of Lecanicillium fungicola.</title>
        <authorList>
            <person name="Buettner E."/>
        </authorList>
    </citation>
    <scope>NUCLEOTIDE SEQUENCE</scope>
    <source>
        <strain evidence="1">Babe33</strain>
    </source>
</reference>
<evidence type="ECO:0000313" key="2">
    <source>
        <dbReference type="Proteomes" id="UP001143910"/>
    </source>
</evidence>
<proteinExistence type="predicted"/>
<comment type="caution">
    <text evidence="1">The sequence shown here is derived from an EMBL/GenBank/DDBJ whole genome shotgun (WGS) entry which is preliminary data.</text>
</comment>
<gene>
    <name evidence="1" type="ORF">NQ176_g2316</name>
</gene>
<dbReference type="EMBL" id="JANJQO010000161">
    <property type="protein sequence ID" value="KAJ2980964.1"/>
    <property type="molecule type" value="Genomic_DNA"/>
</dbReference>
<sequence>MSQLHRDLLEHQSATLALEQWCRFHKITSRPPPIDGTSPNLALIMDKGTERDVITAQQIHVGGDQQHVLSYNELGLLALHLKDSVTYRHVHLMFDGAIVSKADNWYVASRLDPGMNEILTATNTPFGKVVKPLHCRRITVSSRRWLPTSSLSLQNGRRSGGVECKPDSIFNIERAETAGSETQNDILQIPEVILEICAILCRGDNHQPVCYVRERYQGKLMDFSASMIPNVQ</sequence>